<evidence type="ECO:0000256" key="2">
    <source>
        <dbReference type="PROSITE-ProRule" id="PRU00335"/>
    </source>
</evidence>
<evidence type="ECO:0000313" key="5">
    <source>
        <dbReference type="Proteomes" id="UP000007939"/>
    </source>
</evidence>
<dbReference type="Pfam" id="PF00440">
    <property type="entry name" value="TetR_N"/>
    <property type="match status" value="1"/>
</dbReference>
<dbReference type="STRING" id="760011.Spico_1619"/>
<keyword evidence="1 2" id="KW-0238">DNA-binding</keyword>
<dbReference type="PANTHER" id="PTHR43479:SF7">
    <property type="entry name" value="TETR-FAMILY TRANSCRIPTIONAL REGULATOR"/>
    <property type="match status" value="1"/>
</dbReference>
<proteinExistence type="predicted"/>
<keyword evidence="5" id="KW-1185">Reference proteome</keyword>
<name>F4GJS1_PARC1</name>
<reference evidence="5" key="1">
    <citation type="submission" date="2011-04" db="EMBL/GenBank/DDBJ databases">
        <title>The complete genome of Spirochaeta coccoides DSM 17374.</title>
        <authorList>
            <person name="Lucas S."/>
            <person name="Copeland A."/>
            <person name="Lapidus A."/>
            <person name="Bruce D."/>
            <person name="Goodwin L."/>
            <person name="Pitluck S."/>
            <person name="Peters L."/>
            <person name="Kyrpides N."/>
            <person name="Mavromatis K."/>
            <person name="Pagani I."/>
            <person name="Ivanova N."/>
            <person name="Ovchinnikova G."/>
            <person name="Lu M."/>
            <person name="Detter J.C."/>
            <person name="Tapia R."/>
            <person name="Han C."/>
            <person name="Land M."/>
            <person name="Hauser L."/>
            <person name="Markowitz V."/>
            <person name="Cheng J.-F."/>
            <person name="Hugenholtz P."/>
            <person name="Woyke T."/>
            <person name="Wu D."/>
            <person name="Spring S."/>
            <person name="Schroeder M."/>
            <person name="Brambilla E."/>
            <person name="Klenk H.-P."/>
            <person name="Eisen J.A."/>
        </authorList>
    </citation>
    <scope>NUCLEOTIDE SEQUENCE [LARGE SCALE GENOMIC DNA]</scope>
    <source>
        <strain evidence="5">ATCC BAA-1237 / DSM 17374 / SPN1</strain>
    </source>
</reference>
<dbReference type="InterPro" id="IPR050624">
    <property type="entry name" value="HTH-type_Tx_Regulator"/>
</dbReference>
<evidence type="ECO:0000313" key="4">
    <source>
        <dbReference type="EMBL" id="AEC02818.1"/>
    </source>
</evidence>
<reference evidence="4 5" key="2">
    <citation type="journal article" date="2012" name="Stand. Genomic Sci.">
        <title>Complete genome sequence of the termite hindgut bacterium Spirochaeta coccoides type strain (SPN1(T)), reclassification in the genus Sphaerochaeta as Sphaerochaeta coccoides comb. nov. and emendations of the family Spirochaetaceae and the genus Sphaerochaeta.</title>
        <authorList>
            <person name="Abt B."/>
            <person name="Han C."/>
            <person name="Scheuner C."/>
            <person name="Lu M."/>
            <person name="Lapidus A."/>
            <person name="Nolan M."/>
            <person name="Lucas S."/>
            <person name="Hammon N."/>
            <person name="Deshpande S."/>
            <person name="Cheng J.F."/>
            <person name="Tapia R."/>
            <person name="Goodwin L.A."/>
            <person name="Pitluck S."/>
            <person name="Liolios K."/>
            <person name="Pagani I."/>
            <person name="Ivanova N."/>
            <person name="Mavromatis K."/>
            <person name="Mikhailova N."/>
            <person name="Huntemann M."/>
            <person name="Pati A."/>
            <person name="Chen A."/>
            <person name="Palaniappan K."/>
            <person name="Land M."/>
            <person name="Hauser L."/>
            <person name="Brambilla E.M."/>
            <person name="Rohde M."/>
            <person name="Spring S."/>
            <person name="Gronow S."/>
            <person name="Goker M."/>
            <person name="Woyke T."/>
            <person name="Bristow J."/>
            <person name="Eisen J.A."/>
            <person name="Markowitz V."/>
            <person name="Hugenholtz P."/>
            <person name="Kyrpides N.C."/>
            <person name="Klenk H.P."/>
            <person name="Detter J.C."/>
        </authorList>
    </citation>
    <scope>NUCLEOTIDE SEQUENCE [LARGE SCALE GENOMIC DNA]</scope>
    <source>
        <strain evidence="5">ATCC BAA-1237 / DSM 17374 / SPN1</strain>
    </source>
</reference>
<dbReference type="InterPro" id="IPR039532">
    <property type="entry name" value="TetR_C_Firmicutes"/>
</dbReference>
<feature type="domain" description="HTH tetR-type" evidence="3">
    <location>
        <begin position="8"/>
        <end position="68"/>
    </location>
</feature>
<dbReference type="PANTHER" id="PTHR43479">
    <property type="entry name" value="ACREF/ENVCD OPERON REPRESSOR-RELATED"/>
    <property type="match status" value="1"/>
</dbReference>
<feature type="DNA-binding region" description="H-T-H motif" evidence="2">
    <location>
        <begin position="31"/>
        <end position="50"/>
    </location>
</feature>
<dbReference type="Gene3D" id="1.10.357.10">
    <property type="entry name" value="Tetracycline Repressor, domain 2"/>
    <property type="match status" value="1"/>
</dbReference>
<dbReference type="EMBL" id="CP002659">
    <property type="protein sequence ID" value="AEC02818.1"/>
    <property type="molecule type" value="Genomic_DNA"/>
</dbReference>
<dbReference type="HOGENOM" id="CLU_087539_0_2_12"/>
<dbReference type="InterPro" id="IPR009057">
    <property type="entry name" value="Homeodomain-like_sf"/>
</dbReference>
<organism evidence="4 5">
    <name type="scientific">Parasphaerochaeta coccoides (strain ATCC BAA-1237 / DSM 17374 / SPN1)</name>
    <name type="common">Sphaerochaeta coccoides</name>
    <dbReference type="NCBI Taxonomy" id="760011"/>
    <lineage>
        <taxon>Bacteria</taxon>
        <taxon>Pseudomonadati</taxon>
        <taxon>Spirochaetota</taxon>
        <taxon>Spirochaetia</taxon>
        <taxon>Spirochaetales</taxon>
        <taxon>Sphaerochaetaceae</taxon>
        <taxon>Parasphaerochaeta</taxon>
    </lineage>
</organism>
<accession>F4GJS1</accession>
<evidence type="ECO:0000259" key="3">
    <source>
        <dbReference type="PROSITE" id="PS50977"/>
    </source>
</evidence>
<dbReference type="InterPro" id="IPR001647">
    <property type="entry name" value="HTH_TetR"/>
</dbReference>
<sequence>MKIDKRITTTRESLKRSLLKIMREEPIFRIAVKDICKRANVSRGTFYLHYRSPYDLLEEIEDELFADIKAVVDKDLGPGPDMVRFFRDILKVLLKHQDTIIVNFSTHGHLRVQATISSLIHDRMVGIWRYEFPDVGFDLLEYAYAFCAGGALGIVNAWGRGGFVENPDDVARLILLLGGGIDTTFAHTKGNWNIRTLQQSEPFHEPQNSPA</sequence>
<evidence type="ECO:0000256" key="1">
    <source>
        <dbReference type="ARBA" id="ARBA00023125"/>
    </source>
</evidence>
<dbReference type="Pfam" id="PF14278">
    <property type="entry name" value="TetR_C_8"/>
    <property type="match status" value="1"/>
</dbReference>
<dbReference type="SUPFAM" id="SSF46689">
    <property type="entry name" value="Homeodomain-like"/>
    <property type="match status" value="1"/>
</dbReference>
<dbReference type="PROSITE" id="PS50977">
    <property type="entry name" value="HTH_TETR_2"/>
    <property type="match status" value="1"/>
</dbReference>
<dbReference type="KEGG" id="scc:Spico_1619"/>
<gene>
    <name evidence="4" type="ordered locus">Spico_1619</name>
</gene>
<dbReference type="eggNOG" id="COG1309">
    <property type="taxonomic scope" value="Bacteria"/>
</dbReference>
<dbReference type="AlphaFoldDB" id="F4GJS1"/>
<protein>
    <submittedName>
        <fullName evidence="4">Regulatory protein TetR</fullName>
    </submittedName>
</protein>
<dbReference type="GO" id="GO:0003677">
    <property type="term" value="F:DNA binding"/>
    <property type="evidence" value="ECO:0007669"/>
    <property type="project" value="UniProtKB-UniRule"/>
</dbReference>
<dbReference type="Proteomes" id="UP000007939">
    <property type="component" value="Chromosome"/>
</dbReference>